<accession>A0A1R3K2F7</accession>
<reference evidence="2" key="1">
    <citation type="submission" date="2013-09" db="EMBL/GenBank/DDBJ databases">
        <title>Corchorus olitorius genome sequencing.</title>
        <authorList>
            <person name="Alam M."/>
            <person name="Haque M.S."/>
            <person name="Islam M.S."/>
            <person name="Emdad E.M."/>
            <person name="Islam M.M."/>
            <person name="Ahmed B."/>
            <person name="Halim A."/>
            <person name="Hossen Q.M.M."/>
            <person name="Hossain M.Z."/>
            <person name="Ahmed R."/>
            <person name="Khan M.M."/>
            <person name="Islam R."/>
            <person name="Rashid M.M."/>
            <person name="Khan S.A."/>
            <person name="Rahman M.S."/>
            <person name="Alam M."/>
            <person name="Yahiya A.S."/>
            <person name="Khan M.S."/>
            <person name="Azam M.S."/>
            <person name="Haque T."/>
            <person name="Lashkar M.Z.H."/>
            <person name="Akhand A.I."/>
            <person name="Morshed G."/>
            <person name="Roy S."/>
            <person name="Uddin K.S."/>
            <person name="Rabeya T."/>
            <person name="Hossain A.S."/>
            <person name="Chowdhury A."/>
            <person name="Snigdha A.R."/>
            <person name="Mortoza M.S."/>
            <person name="Matin S.A."/>
            <person name="Hoque S.M.E."/>
            <person name="Islam M.K."/>
            <person name="Roy D.K."/>
            <person name="Haider R."/>
            <person name="Moosa M.M."/>
            <person name="Elias S.M."/>
            <person name="Hasan A.M."/>
            <person name="Jahan S."/>
            <person name="Shafiuddin M."/>
            <person name="Mahmood N."/>
            <person name="Shommy N.S."/>
        </authorList>
    </citation>
    <scope>NUCLEOTIDE SEQUENCE [LARGE SCALE GENOMIC DNA]</scope>
    <source>
        <strain evidence="2">cv. O-4</strain>
    </source>
</reference>
<gene>
    <name evidence="1" type="ORF">COLO4_11988</name>
</gene>
<evidence type="ECO:0000313" key="2">
    <source>
        <dbReference type="Proteomes" id="UP000187203"/>
    </source>
</evidence>
<sequence>MRLGPNFQIKVPVAAQRNRGPNQKPGAFIFGFFYDYTMPLP</sequence>
<protein>
    <submittedName>
        <fullName evidence="1">Uncharacterized protein</fullName>
    </submittedName>
</protein>
<comment type="caution">
    <text evidence="1">The sequence shown here is derived from an EMBL/GenBank/DDBJ whole genome shotgun (WGS) entry which is preliminary data.</text>
</comment>
<evidence type="ECO:0000313" key="1">
    <source>
        <dbReference type="EMBL" id="OMP01275.1"/>
    </source>
</evidence>
<dbReference type="EMBL" id="AWUE01014793">
    <property type="protein sequence ID" value="OMP01275.1"/>
    <property type="molecule type" value="Genomic_DNA"/>
</dbReference>
<keyword evidence="2" id="KW-1185">Reference proteome</keyword>
<dbReference type="Proteomes" id="UP000187203">
    <property type="component" value="Unassembled WGS sequence"/>
</dbReference>
<name>A0A1R3K2F7_9ROSI</name>
<organism evidence="1 2">
    <name type="scientific">Corchorus olitorius</name>
    <dbReference type="NCBI Taxonomy" id="93759"/>
    <lineage>
        <taxon>Eukaryota</taxon>
        <taxon>Viridiplantae</taxon>
        <taxon>Streptophyta</taxon>
        <taxon>Embryophyta</taxon>
        <taxon>Tracheophyta</taxon>
        <taxon>Spermatophyta</taxon>
        <taxon>Magnoliopsida</taxon>
        <taxon>eudicotyledons</taxon>
        <taxon>Gunneridae</taxon>
        <taxon>Pentapetalae</taxon>
        <taxon>rosids</taxon>
        <taxon>malvids</taxon>
        <taxon>Malvales</taxon>
        <taxon>Malvaceae</taxon>
        <taxon>Grewioideae</taxon>
        <taxon>Apeibeae</taxon>
        <taxon>Corchorus</taxon>
    </lineage>
</organism>
<dbReference type="AlphaFoldDB" id="A0A1R3K2F7"/>
<proteinExistence type="predicted"/>